<proteinExistence type="predicted"/>
<accession>U1MUC1</accession>
<sequence length="56" mass="6186">DHDHVPPTPETIASPIEFIQHCINIPGSRGSRRLRDVPDHDHDANAIAEALSIESH</sequence>
<dbReference type="Proteomes" id="UP000030710">
    <property type="component" value="Unassembled WGS sequence"/>
</dbReference>
<reference evidence="1 2" key="1">
    <citation type="journal article" date="2013" name="PLoS ONE">
        <title>Assembly-driven community genomics of a hypersaline microbial ecosystem.</title>
        <authorList>
            <person name="Podell S."/>
            <person name="Ugalde J.A."/>
            <person name="Narasingarao P."/>
            <person name="Banfield J.F."/>
            <person name="Heidelberg K.B."/>
            <person name="Allen E.E."/>
        </authorList>
    </citation>
    <scope>NUCLEOTIDE SEQUENCE [LARGE SCALE GENOMIC DNA]</scope>
    <source>
        <strain evidence="2">J07HQW2</strain>
    </source>
</reference>
<dbReference type="HOGENOM" id="CLU_3000692_0_0_2"/>
<evidence type="ECO:0000313" key="1">
    <source>
        <dbReference type="EMBL" id="ERG93899.1"/>
    </source>
</evidence>
<dbReference type="STRING" id="1238425.J07HQW2_00333"/>
<feature type="non-terminal residue" evidence="1">
    <location>
        <position position="1"/>
    </location>
</feature>
<name>U1MUC1_9EURY</name>
<evidence type="ECO:0000313" key="2">
    <source>
        <dbReference type="Proteomes" id="UP000030710"/>
    </source>
</evidence>
<dbReference type="AlphaFoldDB" id="U1MUC1"/>
<organism evidence="1 2">
    <name type="scientific">Haloquadratum walsbyi J07HQW2</name>
    <dbReference type="NCBI Taxonomy" id="1238425"/>
    <lineage>
        <taxon>Archaea</taxon>
        <taxon>Methanobacteriati</taxon>
        <taxon>Methanobacteriota</taxon>
        <taxon>Stenosarchaea group</taxon>
        <taxon>Halobacteria</taxon>
        <taxon>Halobacteriales</taxon>
        <taxon>Haloferacaceae</taxon>
        <taxon>Haloquadratum</taxon>
    </lineage>
</organism>
<dbReference type="EMBL" id="KE356561">
    <property type="protein sequence ID" value="ERG93899.1"/>
    <property type="molecule type" value="Genomic_DNA"/>
</dbReference>
<protein>
    <submittedName>
        <fullName evidence="1">Uncharacterized protein</fullName>
    </submittedName>
</protein>
<gene>
    <name evidence="1" type="ORF">J07HQW2_00333</name>
</gene>